<dbReference type="OrthoDB" id="4750652at2759"/>
<feature type="compositionally biased region" description="Pro residues" evidence="1">
    <location>
        <begin position="1"/>
        <end position="19"/>
    </location>
</feature>
<feature type="compositionally biased region" description="Polar residues" evidence="1">
    <location>
        <begin position="140"/>
        <end position="150"/>
    </location>
</feature>
<evidence type="ECO:0000313" key="2">
    <source>
        <dbReference type="EMBL" id="TGJ80789.1"/>
    </source>
</evidence>
<feature type="region of interest" description="Disordered" evidence="1">
    <location>
        <begin position="1"/>
        <end position="34"/>
    </location>
</feature>
<accession>A0A4Z0Y9F1</accession>
<dbReference type="AlphaFoldDB" id="A0A4Z0Y9F1"/>
<comment type="caution">
    <text evidence="2">The sequence shown here is derived from an EMBL/GenBank/DDBJ whole genome shotgun (WGS) entry which is preliminary data.</text>
</comment>
<reference evidence="2 3" key="1">
    <citation type="submission" date="2019-03" db="EMBL/GenBank/DDBJ databases">
        <title>Draft genome sequence of Xylaria hypoxylon DSM 108379, a ubiquitous saprotrophic-parasitic fungi on hardwood.</title>
        <authorList>
            <person name="Buettner E."/>
            <person name="Leonhardt S."/>
            <person name="Gebauer A.M."/>
            <person name="Liers C."/>
            <person name="Hofrichter M."/>
            <person name="Kellner H."/>
        </authorList>
    </citation>
    <scope>NUCLEOTIDE SEQUENCE [LARGE SCALE GENOMIC DNA]</scope>
    <source>
        <strain evidence="2 3">DSM 108379</strain>
    </source>
</reference>
<protein>
    <submittedName>
        <fullName evidence="2">Uncharacterized protein</fullName>
    </submittedName>
</protein>
<sequence length="317" mass="35553">MQSTPPPNLPPPMLPPRPLPIYKTLPDASKASLPPKPLITPLGLSPTNFHFPRATLPLSPSVSLSPSPTPTPMQPNWGQKRKWLYSTDSVPVPLQTNPTPRSTGDVQFGGRKHDGAGECEAAERAVKARRMNPSSSNSSHKTNQSPNGRNMYQEPKKISRLEALQIELHLIHNKLLGGATTLTARDQNFLKRQVDDNPAGISALMMNLIIKQVTNKTHNLSYGIMHWAHLRREPQLLEDLLMDRLYNFDVKEAFYEGLMSVREVSDLMDCQTVLQCVRNERTQQARREKVKYADIDVDEDQCESDTGSLDMDLSDDD</sequence>
<evidence type="ECO:0000256" key="1">
    <source>
        <dbReference type="SAM" id="MobiDB-lite"/>
    </source>
</evidence>
<feature type="compositionally biased region" description="Basic and acidic residues" evidence="1">
    <location>
        <begin position="111"/>
        <end position="126"/>
    </location>
</feature>
<feature type="region of interest" description="Disordered" evidence="1">
    <location>
        <begin position="90"/>
        <end position="152"/>
    </location>
</feature>
<feature type="compositionally biased region" description="Polar residues" evidence="1">
    <location>
        <begin position="90"/>
        <end position="105"/>
    </location>
</feature>
<dbReference type="EMBL" id="SKBN01000201">
    <property type="protein sequence ID" value="TGJ80789.1"/>
    <property type="molecule type" value="Genomic_DNA"/>
</dbReference>
<evidence type="ECO:0000313" key="3">
    <source>
        <dbReference type="Proteomes" id="UP000297716"/>
    </source>
</evidence>
<name>A0A4Z0Y9F1_9PEZI</name>
<proteinExistence type="predicted"/>
<dbReference type="Proteomes" id="UP000297716">
    <property type="component" value="Unassembled WGS sequence"/>
</dbReference>
<organism evidence="2 3">
    <name type="scientific">Xylaria hypoxylon</name>
    <dbReference type="NCBI Taxonomy" id="37992"/>
    <lineage>
        <taxon>Eukaryota</taxon>
        <taxon>Fungi</taxon>
        <taxon>Dikarya</taxon>
        <taxon>Ascomycota</taxon>
        <taxon>Pezizomycotina</taxon>
        <taxon>Sordariomycetes</taxon>
        <taxon>Xylariomycetidae</taxon>
        <taxon>Xylariales</taxon>
        <taxon>Xylariaceae</taxon>
        <taxon>Xylaria</taxon>
    </lineage>
</organism>
<gene>
    <name evidence="2" type="ORF">E0Z10_g7971</name>
</gene>
<keyword evidence="3" id="KW-1185">Reference proteome</keyword>